<protein>
    <recommendedName>
        <fullName evidence="1">DUF7730 domain-containing protein</fullName>
    </recommendedName>
</protein>
<dbReference type="Pfam" id="PF24864">
    <property type="entry name" value="DUF7730"/>
    <property type="match status" value="1"/>
</dbReference>
<evidence type="ECO:0000313" key="2">
    <source>
        <dbReference type="EMBL" id="RSL47572.1"/>
    </source>
</evidence>
<dbReference type="Proteomes" id="UP000288168">
    <property type="component" value="Unassembled WGS sequence"/>
</dbReference>
<sequence>MSPVVFSKVGDQLKSPFFKKFPPEIRKMIYTELFGSRLVHVLFHSSVYLKPEFSYTKEGAPPRRKIPGWAHCVCQQDIEALPHQHSEEDHEWCYLSASIIFTCKYAFEEGMPILYGSNTLSYCPSSAYWSFTDIAGRYIDLITNLNFSLTPNNSHHSPVSGRRRNDTNTILQLRWLAKHEASSLYCQIDIDPEDYVIIELFQKEVLADGARFRFFLPELARKRLEQKLLRDSVENDRVEIHWRSDESYSSTELARLRARNFW</sequence>
<reference evidence="2 3" key="1">
    <citation type="submission" date="2017-06" db="EMBL/GenBank/DDBJ databases">
        <title>Comparative genomic analysis of Ambrosia Fusariam Clade fungi.</title>
        <authorList>
            <person name="Stajich J.E."/>
            <person name="Carrillo J."/>
            <person name="Kijimoto T."/>
            <person name="Eskalen A."/>
            <person name="O'Donnell K."/>
            <person name="Kasson M."/>
        </authorList>
    </citation>
    <scope>NUCLEOTIDE SEQUENCE [LARGE SCALE GENOMIC DNA]</scope>
    <source>
        <strain evidence="2 3">NRRL62584</strain>
    </source>
</reference>
<organism evidence="2 3">
    <name type="scientific">Fusarium duplospermum</name>
    <dbReference type="NCBI Taxonomy" id="1325734"/>
    <lineage>
        <taxon>Eukaryota</taxon>
        <taxon>Fungi</taxon>
        <taxon>Dikarya</taxon>
        <taxon>Ascomycota</taxon>
        <taxon>Pezizomycotina</taxon>
        <taxon>Sordariomycetes</taxon>
        <taxon>Hypocreomycetidae</taxon>
        <taxon>Hypocreales</taxon>
        <taxon>Nectriaceae</taxon>
        <taxon>Fusarium</taxon>
        <taxon>Fusarium solani species complex</taxon>
    </lineage>
</organism>
<keyword evidence="3" id="KW-1185">Reference proteome</keyword>
<comment type="caution">
    <text evidence="2">The sequence shown here is derived from an EMBL/GenBank/DDBJ whole genome shotgun (WGS) entry which is preliminary data.</text>
</comment>
<accession>A0A428P3E9</accession>
<dbReference type="STRING" id="1325734.A0A428P3E9"/>
<evidence type="ECO:0000313" key="3">
    <source>
        <dbReference type="Proteomes" id="UP000288168"/>
    </source>
</evidence>
<feature type="domain" description="DUF7730" evidence="1">
    <location>
        <begin position="12"/>
        <end position="146"/>
    </location>
</feature>
<name>A0A428P3E9_9HYPO</name>
<dbReference type="EMBL" id="NKCI01000214">
    <property type="protein sequence ID" value="RSL47572.1"/>
    <property type="molecule type" value="Genomic_DNA"/>
</dbReference>
<dbReference type="OrthoDB" id="4757095at2759"/>
<evidence type="ECO:0000259" key="1">
    <source>
        <dbReference type="Pfam" id="PF24864"/>
    </source>
</evidence>
<dbReference type="InterPro" id="IPR056632">
    <property type="entry name" value="DUF7730"/>
</dbReference>
<proteinExistence type="predicted"/>
<gene>
    <name evidence="2" type="ORF">CEP54_013330</name>
</gene>
<dbReference type="AlphaFoldDB" id="A0A428P3E9"/>